<accession>X0ZF93</accession>
<dbReference type="Pfam" id="PF07195">
    <property type="entry name" value="FliD_C"/>
    <property type="match status" value="1"/>
</dbReference>
<dbReference type="AlphaFoldDB" id="X0ZF93"/>
<name>X0ZF93_9ZZZZ</name>
<feature type="coiled-coil region" evidence="1">
    <location>
        <begin position="148"/>
        <end position="193"/>
    </location>
</feature>
<dbReference type="InterPro" id="IPR010809">
    <property type="entry name" value="FliD_C"/>
</dbReference>
<comment type="caution">
    <text evidence="3">The sequence shown here is derived from an EMBL/GenBank/DDBJ whole genome shotgun (WGS) entry which is preliminary data.</text>
</comment>
<sequence length="196" mass="21219">MNDNFMDVLEIIGATKSGNSSSTVLQFYNASDKYTIAGTYEVEVDISSNAIDAVRIRLSGASEWNAGATWTGAGLITANSTFLEDTNDPAYPEHSLQLSVDLTQADGTYTATVNVKQGVAGALKDLLEEVLEADGRLDTSVGILDDKIIAMDRRIENEEDRLNSVETRLIEKYARLEKTLALMQQQMAAASMLSAA</sequence>
<dbReference type="GO" id="GO:0009288">
    <property type="term" value="C:bacterial-type flagellum"/>
    <property type="evidence" value="ECO:0007669"/>
    <property type="project" value="InterPro"/>
</dbReference>
<dbReference type="GO" id="GO:0007155">
    <property type="term" value="P:cell adhesion"/>
    <property type="evidence" value="ECO:0007669"/>
    <property type="project" value="InterPro"/>
</dbReference>
<evidence type="ECO:0000256" key="1">
    <source>
        <dbReference type="SAM" id="Coils"/>
    </source>
</evidence>
<feature type="domain" description="Flagellar hook-associated protein 2 C-terminal" evidence="2">
    <location>
        <begin position="112"/>
        <end position="184"/>
    </location>
</feature>
<keyword evidence="1" id="KW-0175">Coiled coil</keyword>
<evidence type="ECO:0000313" key="3">
    <source>
        <dbReference type="EMBL" id="GAG68340.1"/>
    </source>
</evidence>
<gene>
    <name evidence="3" type="ORF">S01H4_18240</name>
</gene>
<protein>
    <recommendedName>
        <fullName evidence="2">Flagellar hook-associated protein 2 C-terminal domain-containing protein</fullName>
    </recommendedName>
</protein>
<organism evidence="3">
    <name type="scientific">marine sediment metagenome</name>
    <dbReference type="NCBI Taxonomy" id="412755"/>
    <lineage>
        <taxon>unclassified sequences</taxon>
        <taxon>metagenomes</taxon>
        <taxon>ecological metagenomes</taxon>
    </lineage>
</organism>
<evidence type="ECO:0000259" key="2">
    <source>
        <dbReference type="Pfam" id="PF07195"/>
    </source>
</evidence>
<feature type="non-terminal residue" evidence="3">
    <location>
        <position position="196"/>
    </location>
</feature>
<dbReference type="EMBL" id="BART01008076">
    <property type="protein sequence ID" value="GAG68340.1"/>
    <property type="molecule type" value="Genomic_DNA"/>
</dbReference>
<reference evidence="3" key="1">
    <citation type="journal article" date="2014" name="Front. Microbiol.">
        <title>High frequency of phylogenetically diverse reductive dehalogenase-homologous genes in deep subseafloor sedimentary metagenomes.</title>
        <authorList>
            <person name="Kawai M."/>
            <person name="Futagami T."/>
            <person name="Toyoda A."/>
            <person name="Takaki Y."/>
            <person name="Nishi S."/>
            <person name="Hori S."/>
            <person name="Arai W."/>
            <person name="Tsubouchi T."/>
            <person name="Morono Y."/>
            <person name="Uchiyama I."/>
            <person name="Ito T."/>
            <person name="Fujiyama A."/>
            <person name="Inagaki F."/>
            <person name="Takami H."/>
        </authorList>
    </citation>
    <scope>NUCLEOTIDE SEQUENCE</scope>
    <source>
        <strain evidence="3">Expedition CK06-06</strain>
    </source>
</reference>
<proteinExistence type="predicted"/>